<evidence type="ECO:0000313" key="2">
    <source>
        <dbReference type="EMBL" id="WZL75912.1"/>
    </source>
</evidence>
<proteinExistence type="predicted"/>
<reference evidence="2 3" key="1">
    <citation type="submission" date="2023-03" db="EMBL/GenBank/DDBJ databases">
        <title>Novel Species.</title>
        <authorList>
            <person name="Ma S."/>
        </authorList>
    </citation>
    <scope>NUCLEOTIDE SEQUENCE [LARGE SCALE GENOMIC DNA]</scope>
    <source>
        <strain evidence="2 3">B11</strain>
    </source>
</reference>
<evidence type="ECO:0000313" key="3">
    <source>
        <dbReference type="Proteomes" id="UP001461341"/>
    </source>
</evidence>
<feature type="compositionally biased region" description="Basic and acidic residues" evidence="1">
    <location>
        <begin position="93"/>
        <end position="104"/>
    </location>
</feature>
<dbReference type="EMBL" id="CP121689">
    <property type="protein sequence ID" value="WZL75912.1"/>
    <property type="molecule type" value="Genomic_DNA"/>
</dbReference>
<gene>
    <name evidence="2" type="ORF">QBE54_10065</name>
</gene>
<protein>
    <submittedName>
        <fullName evidence="2">TetR family transcriptional regulator</fullName>
    </submittedName>
</protein>
<accession>A0ABZ2YAB3</accession>
<sequence>MVDPVNMQNTVARVGEVARLQNVREHAPELQGAAFSQELRKQAERVAEEVASSPKKERLKPREEKDSNKNGKKSQSQKAKRKTESSSSGSSPEDERGQLLDVKA</sequence>
<evidence type="ECO:0000256" key="1">
    <source>
        <dbReference type="SAM" id="MobiDB-lite"/>
    </source>
</evidence>
<feature type="compositionally biased region" description="Basic and acidic residues" evidence="1">
    <location>
        <begin position="38"/>
        <end position="69"/>
    </location>
</feature>
<feature type="region of interest" description="Disordered" evidence="1">
    <location>
        <begin position="29"/>
        <end position="104"/>
    </location>
</feature>
<dbReference type="Proteomes" id="UP001461341">
    <property type="component" value="Chromosome"/>
</dbReference>
<organism evidence="2 3">
    <name type="scientific">Thermatribacter velox</name>
    <dbReference type="NCBI Taxonomy" id="3039681"/>
    <lineage>
        <taxon>Bacteria</taxon>
        <taxon>Pseudomonadati</taxon>
        <taxon>Atribacterota</taxon>
        <taxon>Atribacteria</taxon>
        <taxon>Atribacterales</taxon>
        <taxon>Thermatribacteraceae</taxon>
        <taxon>Thermatribacter</taxon>
    </lineage>
</organism>
<keyword evidence="3" id="KW-1185">Reference proteome</keyword>
<name>A0ABZ2YAB3_9BACT</name>
<dbReference type="RefSeq" id="WP_369018065.1">
    <property type="nucleotide sequence ID" value="NZ_CP121689.1"/>
</dbReference>